<accession>A0A918PKD4</accession>
<dbReference type="Pfam" id="PF23914">
    <property type="entry name" value="TPR_CcmH_CycH"/>
    <property type="match status" value="1"/>
</dbReference>
<dbReference type="Proteomes" id="UP000648075">
    <property type="component" value="Unassembled WGS sequence"/>
</dbReference>
<feature type="domain" description="Cytochrome c-type biogenesis protein H TPR" evidence="7">
    <location>
        <begin position="56"/>
        <end position="169"/>
    </location>
</feature>
<protein>
    <recommendedName>
        <fullName evidence="7">Cytochrome c-type biogenesis protein H TPR domain-containing protein</fullName>
    </recommendedName>
</protein>
<dbReference type="Gene3D" id="1.25.40.10">
    <property type="entry name" value="Tetratricopeptide repeat domain"/>
    <property type="match status" value="2"/>
</dbReference>
<evidence type="ECO:0000259" key="7">
    <source>
        <dbReference type="Pfam" id="PF23914"/>
    </source>
</evidence>
<proteinExistence type="predicted"/>
<dbReference type="InterPro" id="IPR056413">
    <property type="entry name" value="TPR_CcmH_CycH"/>
</dbReference>
<dbReference type="InterPro" id="IPR019734">
    <property type="entry name" value="TPR_rpt"/>
</dbReference>
<keyword evidence="3 4" id="KW-0802">TPR repeat</keyword>
<dbReference type="RefSeq" id="WP_189622234.1">
    <property type="nucleotide sequence ID" value="NZ_BMZA01000017.1"/>
</dbReference>
<evidence type="ECO:0000256" key="3">
    <source>
        <dbReference type="ARBA" id="ARBA00022803"/>
    </source>
</evidence>
<reference evidence="8" key="2">
    <citation type="submission" date="2020-09" db="EMBL/GenBank/DDBJ databases">
        <authorList>
            <person name="Sun Q."/>
            <person name="Kim S."/>
        </authorList>
    </citation>
    <scope>NUCLEOTIDE SEQUENCE</scope>
    <source>
        <strain evidence="8">KCTC 32255</strain>
    </source>
</reference>
<reference evidence="8" key="1">
    <citation type="journal article" date="2014" name="Int. J. Syst. Evol. Microbiol.">
        <title>Complete genome sequence of Corynebacterium casei LMG S-19264T (=DSM 44701T), isolated from a smear-ripened cheese.</title>
        <authorList>
            <consortium name="US DOE Joint Genome Institute (JGI-PGF)"/>
            <person name="Walter F."/>
            <person name="Albersmeier A."/>
            <person name="Kalinowski J."/>
            <person name="Ruckert C."/>
        </authorList>
    </citation>
    <scope>NUCLEOTIDE SEQUENCE</scope>
    <source>
        <strain evidence="8">KCTC 32255</strain>
    </source>
</reference>
<feature type="repeat" description="TPR" evidence="4">
    <location>
        <begin position="62"/>
        <end position="95"/>
    </location>
</feature>
<keyword evidence="2" id="KW-0201">Cytochrome c-type biogenesis</keyword>
<keyword evidence="6" id="KW-0472">Membrane</keyword>
<evidence type="ECO:0000313" key="8">
    <source>
        <dbReference type="EMBL" id="GGZ13991.1"/>
    </source>
</evidence>
<name>A0A918PKD4_9SPHN</name>
<evidence type="ECO:0000256" key="6">
    <source>
        <dbReference type="SAM" id="Phobius"/>
    </source>
</evidence>
<evidence type="ECO:0000256" key="1">
    <source>
        <dbReference type="ARBA" id="ARBA00022737"/>
    </source>
</evidence>
<gene>
    <name evidence="8" type="ORF">GCM10011614_31300</name>
</gene>
<feature type="compositionally biased region" description="Low complexity" evidence="5">
    <location>
        <begin position="40"/>
        <end position="57"/>
    </location>
</feature>
<keyword evidence="6" id="KW-0812">Transmembrane</keyword>
<sequence>MAQQDATRFRPARLILLGAGVIALAAVGWSIAARQDRPQDTPAADAPAADPAAAAQANPNDPAAWRALGSALYDQGRFTEAADAYSRAARLAPDVAIVWSAMGEALVLASKRDPLPAEARAAFAKAIALDPKDPRARYFLAVQKDLDGDHKGAIDDWLALLADTPADAPWRADVVRTIEQVGKINKIDTAARLATAHATAPAASPATQPAMPLAARGIPGPSQADLAAASAMRPSDQRAMAEGMVMRLEGKLKVDPANVDGWVMLMRSRVTLGEPGKARQALADAVAANPARAAYLRQQAGVLGLK</sequence>
<dbReference type="SUPFAM" id="SSF48452">
    <property type="entry name" value="TPR-like"/>
    <property type="match status" value="1"/>
</dbReference>
<feature type="region of interest" description="Disordered" evidence="5">
    <location>
        <begin position="38"/>
        <end position="57"/>
    </location>
</feature>
<keyword evidence="1" id="KW-0677">Repeat</keyword>
<dbReference type="PROSITE" id="PS50293">
    <property type="entry name" value="TPR_REGION"/>
    <property type="match status" value="1"/>
</dbReference>
<dbReference type="InterPro" id="IPR051263">
    <property type="entry name" value="C-type_cytochrome_biogenesis"/>
</dbReference>
<dbReference type="GO" id="GO:0005886">
    <property type="term" value="C:plasma membrane"/>
    <property type="evidence" value="ECO:0007669"/>
    <property type="project" value="TreeGrafter"/>
</dbReference>
<evidence type="ECO:0000313" key="9">
    <source>
        <dbReference type="Proteomes" id="UP000648075"/>
    </source>
</evidence>
<dbReference type="PANTHER" id="PTHR47870:SF1">
    <property type="entry name" value="CYTOCHROME C-TYPE BIOGENESIS PROTEIN CCMH"/>
    <property type="match status" value="1"/>
</dbReference>
<feature type="transmembrane region" description="Helical" evidence="6">
    <location>
        <begin position="12"/>
        <end position="32"/>
    </location>
</feature>
<dbReference type="PROSITE" id="PS50005">
    <property type="entry name" value="TPR"/>
    <property type="match status" value="1"/>
</dbReference>
<evidence type="ECO:0000256" key="4">
    <source>
        <dbReference type="PROSITE-ProRule" id="PRU00339"/>
    </source>
</evidence>
<comment type="caution">
    <text evidence="8">The sequence shown here is derived from an EMBL/GenBank/DDBJ whole genome shotgun (WGS) entry which is preliminary data.</text>
</comment>
<dbReference type="InterPro" id="IPR011990">
    <property type="entry name" value="TPR-like_helical_dom_sf"/>
</dbReference>
<dbReference type="GO" id="GO:0017004">
    <property type="term" value="P:cytochrome complex assembly"/>
    <property type="evidence" value="ECO:0007669"/>
    <property type="project" value="UniProtKB-KW"/>
</dbReference>
<evidence type="ECO:0000256" key="5">
    <source>
        <dbReference type="SAM" id="MobiDB-lite"/>
    </source>
</evidence>
<dbReference type="EMBL" id="BMZA01000017">
    <property type="protein sequence ID" value="GGZ13991.1"/>
    <property type="molecule type" value="Genomic_DNA"/>
</dbReference>
<keyword evidence="6" id="KW-1133">Transmembrane helix</keyword>
<evidence type="ECO:0000256" key="2">
    <source>
        <dbReference type="ARBA" id="ARBA00022748"/>
    </source>
</evidence>
<dbReference type="AlphaFoldDB" id="A0A918PKD4"/>
<keyword evidence="9" id="KW-1185">Reference proteome</keyword>
<dbReference type="SMART" id="SM00028">
    <property type="entry name" value="TPR"/>
    <property type="match status" value="3"/>
</dbReference>
<dbReference type="PANTHER" id="PTHR47870">
    <property type="entry name" value="CYTOCHROME C-TYPE BIOGENESIS PROTEIN CCMH"/>
    <property type="match status" value="1"/>
</dbReference>
<organism evidence="8 9">
    <name type="scientific">Novosphingobium colocasiae</name>
    <dbReference type="NCBI Taxonomy" id="1256513"/>
    <lineage>
        <taxon>Bacteria</taxon>
        <taxon>Pseudomonadati</taxon>
        <taxon>Pseudomonadota</taxon>
        <taxon>Alphaproteobacteria</taxon>
        <taxon>Sphingomonadales</taxon>
        <taxon>Sphingomonadaceae</taxon>
        <taxon>Novosphingobium</taxon>
    </lineage>
</organism>